<dbReference type="GO" id="GO:0008168">
    <property type="term" value="F:methyltransferase activity"/>
    <property type="evidence" value="ECO:0007669"/>
    <property type="project" value="UniProtKB-KW"/>
</dbReference>
<gene>
    <name evidence="1" type="ORF">D3H65_14325</name>
</gene>
<organism evidence="1 2">
    <name type="scientific">Paraflavitalea soli</name>
    <dbReference type="NCBI Taxonomy" id="2315862"/>
    <lineage>
        <taxon>Bacteria</taxon>
        <taxon>Pseudomonadati</taxon>
        <taxon>Bacteroidota</taxon>
        <taxon>Chitinophagia</taxon>
        <taxon>Chitinophagales</taxon>
        <taxon>Chitinophagaceae</taxon>
        <taxon>Paraflavitalea</taxon>
    </lineage>
</organism>
<dbReference type="PANTHER" id="PTHR43861">
    <property type="entry name" value="TRANS-ACONITATE 2-METHYLTRANSFERASE-RELATED"/>
    <property type="match status" value="1"/>
</dbReference>
<dbReference type="GO" id="GO:0032259">
    <property type="term" value="P:methylation"/>
    <property type="evidence" value="ECO:0007669"/>
    <property type="project" value="UniProtKB-KW"/>
</dbReference>
<keyword evidence="1" id="KW-0808">Transferase</keyword>
<accession>A0A3B7MP37</accession>
<reference evidence="1 2" key="1">
    <citation type="submission" date="2018-09" db="EMBL/GenBank/DDBJ databases">
        <title>Genome sequencing of strain 6GH32-13.</title>
        <authorList>
            <person name="Weon H.-Y."/>
            <person name="Heo J."/>
            <person name="Kwon S.-W."/>
        </authorList>
    </citation>
    <scope>NUCLEOTIDE SEQUENCE [LARGE SCALE GENOMIC DNA]</scope>
    <source>
        <strain evidence="1 2">5GH32-13</strain>
    </source>
</reference>
<dbReference type="RefSeq" id="WP_119050965.1">
    <property type="nucleotide sequence ID" value="NZ_CP032157.1"/>
</dbReference>
<evidence type="ECO:0000313" key="2">
    <source>
        <dbReference type="Proteomes" id="UP000263900"/>
    </source>
</evidence>
<dbReference type="AlphaFoldDB" id="A0A3B7MP37"/>
<protein>
    <submittedName>
        <fullName evidence="1">Class I SAM-dependent methyltransferase</fullName>
    </submittedName>
</protein>
<keyword evidence="1" id="KW-0489">Methyltransferase</keyword>
<dbReference type="InterPro" id="IPR029063">
    <property type="entry name" value="SAM-dependent_MTases_sf"/>
</dbReference>
<dbReference type="CDD" id="cd02440">
    <property type="entry name" value="AdoMet_MTases"/>
    <property type="match status" value="1"/>
</dbReference>
<sequence length="297" mass="33514">METVHYTQCPACKASAIHKVLAVKDYTVSKELFEVWHCDACSLRFTQDIPAEAAIGKYYQSENYISHTNTSKGLVNRLYHIVRNYTLNSKKKLVQSVSKRTTGNLLDVGAGVGAFAGFMRAAGWQVTGLEPDGETRKRALEQNRIALQDTSDLFKLPPGHFDAITMWHVLEHVHQLHEYLDQLKVLLKPGGVLFIAVPNYTSHDAAFYGEYWAAYDVPRHLYHFSPASMRTLLSPHGLTVKSTIPMWFDSFYVSLLSEQYKTGKSSMVKGFLRGLISNSKAWSQREKCSSLIYVIGK</sequence>
<evidence type="ECO:0000313" key="1">
    <source>
        <dbReference type="EMBL" id="AXY75083.1"/>
    </source>
</evidence>
<dbReference type="Proteomes" id="UP000263900">
    <property type="component" value="Chromosome"/>
</dbReference>
<keyword evidence="2" id="KW-1185">Reference proteome</keyword>
<dbReference type="SUPFAM" id="SSF53335">
    <property type="entry name" value="S-adenosyl-L-methionine-dependent methyltransferases"/>
    <property type="match status" value="1"/>
</dbReference>
<dbReference type="Pfam" id="PF13489">
    <property type="entry name" value="Methyltransf_23"/>
    <property type="match status" value="1"/>
</dbReference>
<dbReference type="Gene3D" id="3.40.50.150">
    <property type="entry name" value="Vaccinia Virus protein VP39"/>
    <property type="match status" value="1"/>
</dbReference>
<proteinExistence type="predicted"/>
<dbReference type="KEGG" id="pseg:D3H65_14325"/>
<name>A0A3B7MP37_9BACT</name>
<dbReference type="OrthoDB" id="2370471at2"/>
<dbReference type="EMBL" id="CP032157">
    <property type="protein sequence ID" value="AXY75083.1"/>
    <property type="molecule type" value="Genomic_DNA"/>
</dbReference>